<name>A0ABD7LPE0_ENTFC</name>
<reference evidence="1 2" key="1">
    <citation type="submission" date="2016-04" db="EMBL/GenBank/DDBJ databases">
        <authorList>
            <person name="Millard A."/>
        </authorList>
    </citation>
    <scope>NUCLEOTIDE SEQUENCE [LARGE SCALE GENOMIC DNA]</scope>
    <source>
        <strain evidence="1">Isolate 22</strain>
    </source>
</reference>
<dbReference type="AlphaFoldDB" id="A0ABD7LPE0"/>
<proteinExistence type="predicted"/>
<accession>A0ABD7LPE0</accession>
<dbReference type="RefSeq" id="WP_047641520.1">
    <property type="nucleotide sequence ID" value="NZ_CAXRWR010000004.1"/>
</dbReference>
<evidence type="ECO:0000313" key="2">
    <source>
        <dbReference type="Proteomes" id="UP000183509"/>
    </source>
</evidence>
<comment type="caution">
    <text evidence="1">The sequence shown here is derived from an EMBL/GenBank/DDBJ whole genome shotgun (WGS) entry which is preliminary data.</text>
</comment>
<organism evidence="1 2">
    <name type="scientific">Enterococcus faecium</name>
    <name type="common">Streptococcus faecium</name>
    <dbReference type="NCBI Taxonomy" id="1352"/>
    <lineage>
        <taxon>Bacteria</taxon>
        <taxon>Bacillati</taxon>
        <taxon>Bacillota</taxon>
        <taxon>Bacilli</taxon>
        <taxon>Lactobacillales</taxon>
        <taxon>Enterococcaceae</taxon>
        <taxon>Enterococcus</taxon>
    </lineage>
</organism>
<sequence>MNKKTDEIAADLVVAWLNHESQVSTKGESISPKEIAQAYLDIHYAVIYGQLPEDRKNDD</sequence>
<dbReference type="Proteomes" id="UP000183509">
    <property type="component" value="Unassembled WGS sequence"/>
</dbReference>
<gene>
    <name evidence="1" type="ORF">DTPHA_603156</name>
</gene>
<dbReference type="EMBL" id="FKLM01000160">
    <property type="protein sequence ID" value="SAM54661.1"/>
    <property type="molecule type" value="Genomic_DNA"/>
</dbReference>
<protein>
    <submittedName>
        <fullName evidence="1">Uncharacterized protein</fullName>
    </submittedName>
</protein>
<evidence type="ECO:0000313" key="1">
    <source>
        <dbReference type="EMBL" id="SAM54661.1"/>
    </source>
</evidence>